<dbReference type="AlphaFoldDB" id="A0A7K1THC5"/>
<dbReference type="InterPro" id="IPR046558">
    <property type="entry name" value="DUF6712"/>
</dbReference>
<dbReference type="EMBL" id="WQKZ01000003">
    <property type="protein sequence ID" value="MVN77742.1"/>
    <property type="molecule type" value="Genomic_DNA"/>
</dbReference>
<keyword evidence="2" id="KW-1185">Reference proteome</keyword>
<sequence>MALLKTIDELKRYVAVDTKSIMPSWAIELADTESTTIAQVLGPALLRWIQAAYDAPTFNPAGTDLATQLLRAVQAPLTRLAMTTGVTMHQASIDGTGVHIVSTDQIKTAFQWQSNALQVALWKKGHNGLDALVQWLEDHLDDAPELQAWAISLAGQRHRRELFTCTADFQEYENISDSRIVFQALAPTRRRLENFALGPVLGHEFLQELRDQVRTRTLTSENENLLRTYVYPALASLTIGHAVPELGLSLNGDGIDLTIARIDDSNAKEADAGLDQLLQNKVNTALMSGARYLRQLTDYLDRTASATRFTTYFNSPTYTAPNQEITPINTATSKIYKFR</sequence>
<name>A0A7K1THC5_9BACT</name>
<gene>
    <name evidence="1" type="ORF">GO988_15520</name>
</gene>
<reference evidence="1 2" key="1">
    <citation type="submission" date="2019-12" db="EMBL/GenBank/DDBJ databases">
        <title>Hymenobacter sp. HMF4947 Genome sequencing and assembly.</title>
        <authorList>
            <person name="Kang H."/>
            <person name="Cha I."/>
            <person name="Kim H."/>
            <person name="Joh K."/>
        </authorList>
    </citation>
    <scope>NUCLEOTIDE SEQUENCE [LARGE SCALE GENOMIC DNA]</scope>
    <source>
        <strain evidence="1 2">HMF4947</strain>
    </source>
</reference>
<proteinExistence type="predicted"/>
<dbReference type="Proteomes" id="UP000441336">
    <property type="component" value="Unassembled WGS sequence"/>
</dbReference>
<dbReference type="Pfam" id="PF20459">
    <property type="entry name" value="DUF6712"/>
    <property type="match status" value="2"/>
</dbReference>
<protein>
    <submittedName>
        <fullName evidence="1">Uncharacterized protein</fullName>
    </submittedName>
</protein>
<accession>A0A7K1THC5</accession>
<evidence type="ECO:0000313" key="2">
    <source>
        <dbReference type="Proteomes" id="UP000441336"/>
    </source>
</evidence>
<organism evidence="1 2">
    <name type="scientific">Hymenobacter ginkgonis</name>
    <dbReference type="NCBI Taxonomy" id="2682976"/>
    <lineage>
        <taxon>Bacteria</taxon>
        <taxon>Pseudomonadati</taxon>
        <taxon>Bacteroidota</taxon>
        <taxon>Cytophagia</taxon>
        <taxon>Cytophagales</taxon>
        <taxon>Hymenobacteraceae</taxon>
        <taxon>Hymenobacter</taxon>
    </lineage>
</organism>
<comment type="caution">
    <text evidence="1">The sequence shown here is derived from an EMBL/GenBank/DDBJ whole genome shotgun (WGS) entry which is preliminary data.</text>
</comment>
<evidence type="ECO:0000313" key="1">
    <source>
        <dbReference type="EMBL" id="MVN77742.1"/>
    </source>
</evidence>
<dbReference type="RefSeq" id="WP_157567053.1">
    <property type="nucleotide sequence ID" value="NZ_WQKZ01000003.1"/>
</dbReference>